<proteinExistence type="predicted"/>
<dbReference type="EMBL" id="JACPRF010000017">
    <property type="protein sequence ID" value="MBI2875350.1"/>
    <property type="molecule type" value="Genomic_DNA"/>
</dbReference>
<reference evidence="2" key="1">
    <citation type="submission" date="2020-07" db="EMBL/GenBank/DDBJ databases">
        <title>Huge and variable diversity of episymbiotic CPR bacteria and DPANN archaea in groundwater ecosystems.</title>
        <authorList>
            <person name="He C.Y."/>
            <person name="Keren R."/>
            <person name="Whittaker M."/>
            <person name="Farag I.F."/>
            <person name="Doudna J."/>
            <person name="Cate J.H.D."/>
            <person name="Banfield J.F."/>
        </authorList>
    </citation>
    <scope>NUCLEOTIDE SEQUENCE</scope>
    <source>
        <strain evidence="2">NC_groundwater_672_Ag_B-0.1um_62_36</strain>
    </source>
</reference>
<protein>
    <submittedName>
        <fullName evidence="2">DUF2723 domain-containing protein</fullName>
    </submittedName>
</protein>
<dbReference type="InterPro" id="IPR021280">
    <property type="entry name" value="TMEM260-like"/>
</dbReference>
<dbReference type="PANTHER" id="PTHR16214">
    <property type="entry name" value="TRANSMEMBRANE PROTEIN 260"/>
    <property type="match status" value="1"/>
</dbReference>
<evidence type="ECO:0000313" key="2">
    <source>
        <dbReference type="EMBL" id="MBI2875350.1"/>
    </source>
</evidence>
<feature type="transmembrane region" description="Helical" evidence="1">
    <location>
        <begin position="217"/>
        <end position="234"/>
    </location>
</feature>
<feature type="transmembrane region" description="Helical" evidence="1">
    <location>
        <begin position="283"/>
        <end position="306"/>
    </location>
</feature>
<gene>
    <name evidence="2" type="ORF">HYY20_00535</name>
</gene>
<keyword evidence="1" id="KW-1133">Transmembrane helix</keyword>
<dbReference type="Pfam" id="PF11028">
    <property type="entry name" value="TMEM260-like"/>
    <property type="match status" value="1"/>
</dbReference>
<dbReference type="Proteomes" id="UP000769766">
    <property type="component" value="Unassembled WGS sequence"/>
</dbReference>
<accession>A0A932FZG1</accession>
<feature type="transmembrane region" description="Helical" evidence="1">
    <location>
        <begin position="377"/>
        <end position="396"/>
    </location>
</feature>
<name>A0A932FZG1_UNCTE</name>
<feature type="transmembrane region" description="Helical" evidence="1">
    <location>
        <begin position="171"/>
        <end position="196"/>
    </location>
</feature>
<feature type="transmembrane region" description="Helical" evidence="1">
    <location>
        <begin position="345"/>
        <end position="365"/>
    </location>
</feature>
<feature type="transmembrane region" description="Helical" evidence="1">
    <location>
        <begin position="141"/>
        <end position="159"/>
    </location>
</feature>
<comment type="caution">
    <text evidence="2">The sequence shown here is derived from an EMBL/GenBank/DDBJ whole genome shotgun (WGS) entry which is preliminary data.</text>
</comment>
<keyword evidence="1" id="KW-0472">Membrane</keyword>
<dbReference type="AlphaFoldDB" id="A0A932FZG1"/>
<keyword evidence="1" id="KW-0812">Transmembrane</keyword>
<feature type="transmembrane region" description="Helical" evidence="1">
    <location>
        <begin position="71"/>
        <end position="95"/>
    </location>
</feature>
<evidence type="ECO:0000313" key="3">
    <source>
        <dbReference type="Proteomes" id="UP000769766"/>
    </source>
</evidence>
<dbReference type="InterPro" id="IPR052724">
    <property type="entry name" value="GT117_domain-containing"/>
</dbReference>
<organism evidence="2 3">
    <name type="scientific">Tectimicrobiota bacterium</name>
    <dbReference type="NCBI Taxonomy" id="2528274"/>
    <lineage>
        <taxon>Bacteria</taxon>
        <taxon>Pseudomonadati</taxon>
        <taxon>Nitrospinota/Tectimicrobiota group</taxon>
        <taxon>Candidatus Tectimicrobiota</taxon>
    </lineage>
</organism>
<feature type="transmembrane region" description="Helical" evidence="1">
    <location>
        <begin position="115"/>
        <end position="134"/>
    </location>
</feature>
<dbReference type="PANTHER" id="PTHR16214:SF3">
    <property type="entry name" value="TRANSMEMBRANE PROTEIN 260"/>
    <property type="match status" value="1"/>
</dbReference>
<sequence length="679" mass="73108">MAVVLFLLTFGLYLVTLAPTISLPDSPELVATAFTLGVAHPPGQAGYLMLGKLFSFLPLGSIAWRLNVESAIFASLTVLVVYRVVGQMMALGGQIPEGDGEAAGAREGKRARGGIAAFCAVLLAFSPAFWGYVISAEVYHVNLFLLSLLILVFVAGMAPGVGHPPLRHLSLLALIGGLLLAFHTTHLFGVGVAFALMWARRGVGPLGGRVGTGPGPLFLLFLVLGLSVLIYLPIRAATSSPTIGFSELVSQGGLWKMVTGGVYFQETPSFVASWKELLGNVGVALASVAGQFGLPLSLLGLVGLALLRSFPALLLLLVLIVVANLSLFGSTRLGLVEGHRFPTHLFLPTYLASVLLIGAGLAGLWRRWGRCGRPLSTLLVGSLMVAISLAFLASSYRSSDGSQAYRFYGRGKRALGFLPEDALLLCTNRGNVLFNLWYFQAIEGRWQDITPMAVDPFLVRPIEERWQGKLPASLRAERRSPSAIVNELVALQIDTGPIYANLTPGILPGSYVKIPQGTLYRVQRTADPAEVWTEAPQLGNPAQVNYQESVELLGLDLHPPRLRVGDSLRVTYFWRALRETKLDYQVAVLVTGGHGEVVVRPFSEPLSHPLAYGAFTAQGWPEGRVMRESYELVLQRPLGAGTYGLNLALGDGRQLLPVRASRVPVNGRFARVGQFTVFP</sequence>
<evidence type="ECO:0000256" key="1">
    <source>
        <dbReference type="SAM" id="Phobius"/>
    </source>
</evidence>
<feature type="transmembrane region" description="Helical" evidence="1">
    <location>
        <begin position="313"/>
        <end position="333"/>
    </location>
</feature>
<feature type="transmembrane region" description="Helical" evidence="1">
    <location>
        <begin position="46"/>
        <end position="64"/>
    </location>
</feature>